<evidence type="ECO:0000256" key="1">
    <source>
        <dbReference type="SAM" id="MobiDB-lite"/>
    </source>
</evidence>
<keyword evidence="5" id="KW-1185">Reference proteome</keyword>
<sequence>MKRRKYLLACLLAGVTIAMPTGQLSFAAGAQNDISLMAESESQSETQSESQSESETETQDPNVPEGYKGIYKVSDLSLLSSKPDGKYMLMADLDLNSAEQASISVFRGTLDGNNHTIKGLKQALFQVLEEGTVSNLNLSGVQISGSGDTGALANVIGTGKKSAVTIQNITITGSVTGTGNTGALAGVLKGTDVVISRIANSATVAGTANAGGLIGLVQATDDQEGAASVKLTESYNIGEVSAVTAGGLIGAAEIPNLAAARNIEIANCYNAGVLEKGANIVAKITAGNGQVVINKCVGIQFYYSVASGMVGTSTMAAGSTQTSGCSISNSYYYSMNPVYAFETGNCITGTATALNDVQIKTQSYFKDFDFDGIWALNAAENGGYPYLKQTTMLPVSYVAPTAGTVLIDSKTGGKYLVSTRSKAVSYAGVLDEEITSVSIPSQVEINGITYNVTAIAEGALRGNTKITYVSVPYSVTEVGKYAFKGCTSLVKVSTLKYVKNIYQEAFDGCTNLTTIGVTNYRITLPSVEMIGVRAFRRVPKVHRVYISSKNLTTIKKGAFRECTGMTKFNVVSTKLNSLQKYALYGNSKLKTIIFKSEHLTKSNVGSKTFSGIKSTATFTVPAGSVQNYKDLFKSKGAGSKFKVKSL</sequence>
<evidence type="ECO:0000256" key="2">
    <source>
        <dbReference type="SAM" id="SignalP"/>
    </source>
</evidence>
<reference evidence="4 5" key="1">
    <citation type="journal article" date="2020" name="Cell Host Microbe">
        <title>Functional and Genomic Variation between Human-Derived Isolates of Lachnospiraceae Reveals Inter- and Intra-Species Diversity.</title>
        <authorList>
            <person name="Sorbara M.T."/>
            <person name="Littmann E.R."/>
            <person name="Fontana E."/>
            <person name="Moody T.U."/>
            <person name="Kohout C.E."/>
            <person name="Gjonbalaj M."/>
            <person name="Eaton V."/>
            <person name="Seok R."/>
            <person name="Leiner I.M."/>
            <person name="Pamer E.G."/>
        </authorList>
    </citation>
    <scope>NUCLEOTIDE SEQUENCE [LARGE SCALE GENOMIC DNA]</scope>
    <source>
        <strain evidence="4 5">MSK.14.16</strain>
    </source>
</reference>
<dbReference type="Pfam" id="PF13306">
    <property type="entry name" value="LRR_5"/>
    <property type="match status" value="1"/>
</dbReference>
<gene>
    <name evidence="4" type="ORF">HFM93_13200</name>
</gene>
<dbReference type="InterPro" id="IPR026906">
    <property type="entry name" value="LRR_5"/>
</dbReference>
<dbReference type="InterPro" id="IPR008006">
    <property type="entry name" value="Peptidase_M26_N_dom"/>
</dbReference>
<feature type="region of interest" description="Disordered" evidence="1">
    <location>
        <begin position="38"/>
        <end position="66"/>
    </location>
</feature>
<evidence type="ECO:0000313" key="5">
    <source>
        <dbReference type="Proteomes" id="UP000821846"/>
    </source>
</evidence>
<dbReference type="PANTHER" id="PTHR45661">
    <property type="entry name" value="SURFACE ANTIGEN"/>
    <property type="match status" value="1"/>
</dbReference>
<protein>
    <submittedName>
        <fullName evidence="4">Leucine-rich repeat protein</fullName>
    </submittedName>
</protein>
<dbReference type="RefSeq" id="WP_173866922.1">
    <property type="nucleotide sequence ID" value="NZ_JAAWUU010000062.1"/>
</dbReference>
<dbReference type="Gene3D" id="2.160.20.110">
    <property type="match status" value="1"/>
</dbReference>
<dbReference type="Gene3D" id="3.80.10.10">
    <property type="entry name" value="Ribonuclease Inhibitor"/>
    <property type="match status" value="1"/>
</dbReference>
<feature type="signal peptide" evidence="2">
    <location>
        <begin position="1"/>
        <end position="20"/>
    </location>
</feature>
<accession>A0ABX2H0E6</accession>
<keyword evidence="2" id="KW-0732">Signal</keyword>
<name>A0ABX2H0E6_9FIRM</name>
<feature type="chain" id="PRO_5047072593" evidence="2">
    <location>
        <begin position="21"/>
        <end position="646"/>
    </location>
</feature>
<comment type="caution">
    <text evidence="4">The sequence shown here is derived from an EMBL/GenBank/DDBJ whole genome shotgun (WGS) entry which is preliminary data.</text>
</comment>
<dbReference type="SUPFAM" id="SSF52058">
    <property type="entry name" value="L domain-like"/>
    <property type="match status" value="1"/>
</dbReference>
<dbReference type="InterPro" id="IPR032675">
    <property type="entry name" value="LRR_dom_sf"/>
</dbReference>
<dbReference type="PANTHER" id="PTHR45661:SF3">
    <property type="entry name" value="IG-LIKE DOMAIN-CONTAINING PROTEIN"/>
    <property type="match status" value="1"/>
</dbReference>
<dbReference type="Pfam" id="PF05342">
    <property type="entry name" value="Peptidase_M26_N"/>
    <property type="match status" value="1"/>
</dbReference>
<feature type="domain" description="Peptidase M26 N-terminal" evidence="3">
    <location>
        <begin position="79"/>
        <end position="173"/>
    </location>
</feature>
<dbReference type="InterPro" id="IPR053139">
    <property type="entry name" value="Surface_bspA-like"/>
</dbReference>
<evidence type="ECO:0000313" key="4">
    <source>
        <dbReference type="EMBL" id="NSG31200.1"/>
    </source>
</evidence>
<evidence type="ECO:0000259" key="3">
    <source>
        <dbReference type="Pfam" id="PF05342"/>
    </source>
</evidence>
<dbReference type="EMBL" id="JAAWUZ010000065">
    <property type="protein sequence ID" value="NSG31200.1"/>
    <property type="molecule type" value="Genomic_DNA"/>
</dbReference>
<organism evidence="4 5">
    <name type="scientific">Faecalicatena fissicatena</name>
    <dbReference type="NCBI Taxonomy" id="290055"/>
    <lineage>
        <taxon>Bacteria</taxon>
        <taxon>Bacillati</taxon>
        <taxon>Bacillota</taxon>
        <taxon>Clostridia</taxon>
        <taxon>Lachnospirales</taxon>
        <taxon>Lachnospiraceae</taxon>
        <taxon>Faecalicatena</taxon>
    </lineage>
</organism>
<feature type="compositionally biased region" description="Low complexity" evidence="1">
    <location>
        <begin position="39"/>
        <end position="51"/>
    </location>
</feature>
<proteinExistence type="predicted"/>
<dbReference type="Proteomes" id="UP000821846">
    <property type="component" value="Unassembled WGS sequence"/>
</dbReference>